<protein>
    <submittedName>
        <fullName evidence="3">Secretion protein HlyD</fullName>
    </submittedName>
</protein>
<dbReference type="Gene3D" id="2.40.50.100">
    <property type="match status" value="1"/>
</dbReference>
<accession>A0A3T0E5Q6</accession>
<dbReference type="SUPFAM" id="SSF111369">
    <property type="entry name" value="HlyD-like secretion proteins"/>
    <property type="match status" value="1"/>
</dbReference>
<dbReference type="RefSeq" id="WP_127565174.1">
    <property type="nucleotide sequence ID" value="NZ_BMFB01000004.1"/>
</dbReference>
<organism evidence="3 4">
    <name type="scientific">Glycocaulis alkaliphilus</name>
    <dbReference type="NCBI Taxonomy" id="1434191"/>
    <lineage>
        <taxon>Bacteria</taxon>
        <taxon>Pseudomonadati</taxon>
        <taxon>Pseudomonadota</taxon>
        <taxon>Alphaproteobacteria</taxon>
        <taxon>Maricaulales</taxon>
        <taxon>Maricaulaceae</taxon>
        <taxon>Glycocaulis</taxon>
    </lineage>
</organism>
<dbReference type="NCBIfam" id="TIGR01730">
    <property type="entry name" value="RND_mfp"/>
    <property type="match status" value="1"/>
</dbReference>
<feature type="domain" description="Multidrug resistance protein MdtA-like barrel-sandwich hybrid" evidence="2">
    <location>
        <begin position="84"/>
        <end position="224"/>
    </location>
</feature>
<evidence type="ECO:0000256" key="1">
    <source>
        <dbReference type="ARBA" id="ARBA00009477"/>
    </source>
</evidence>
<dbReference type="GO" id="GO:1990281">
    <property type="term" value="C:efflux pump complex"/>
    <property type="evidence" value="ECO:0007669"/>
    <property type="project" value="TreeGrafter"/>
</dbReference>
<dbReference type="KEGG" id="gak:X907_0164"/>
<proteinExistence type="inferred from homology"/>
<dbReference type="InterPro" id="IPR058625">
    <property type="entry name" value="MdtA-like_BSH"/>
</dbReference>
<name>A0A3T0E5Q6_9PROT</name>
<dbReference type="GO" id="GO:0015562">
    <property type="term" value="F:efflux transmembrane transporter activity"/>
    <property type="evidence" value="ECO:0007669"/>
    <property type="project" value="TreeGrafter"/>
</dbReference>
<dbReference type="InterPro" id="IPR006143">
    <property type="entry name" value="RND_pump_MFP"/>
</dbReference>
<dbReference type="Proteomes" id="UP000286954">
    <property type="component" value="Chromosome"/>
</dbReference>
<gene>
    <name evidence="3" type="ORF">X907_0164</name>
</gene>
<dbReference type="PANTHER" id="PTHR30469:SF15">
    <property type="entry name" value="HLYD FAMILY OF SECRETION PROTEINS"/>
    <property type="match status" value="1"/>
</dbReference>
<keyword evidence="4" id="KW-1185">Reference proteome</keyword>
<dbReference type="Gene3D" id="2.40.420.20">
    <property type="match status" value="1"/>
</dbReference>
<dbReference type="PANTHER" id="PTHR30469">
    <property type="entry name" value="MULTIDRUG RESISTANCE PROTEIN MDTA"/>
    <property type="match status" value="1"/>
</dbReference>
<evidence type="ECO:0000313" key="3">
    <source>
        <dbReference type="EMBL" id="AZU02714.1"/>
    </source>
</evidence>
<comment type="similarity">
    <text evidence="1">Belongs to the membrane fusion protein (MFP) (TC 8.A.1) family.</text>
</comment>
<evidence type="ECO:0000313" key="4">
    <source>
        <dbReference type="Proteomes" id="UP000286954"/>
    </source>
</evidence>
<dbReference type="Gene3D" id="1.10.287.470">
    <property type="entry name" value="Helix hairpin bin"/>
    <property type="match status" value="1"/>
</dbReference>
<dbReference type="EMBL" id="CP018911">
    <property type="protein sequence ID" value="AZU02714.1"/>
    <property type="molecule type" value="Genomic_DNA"/>
</dbReference>
<dbReference type="AlphaFoldDB" id="A0A3T0E5Q6"/>
<reference evidence="3 4" key="1">
    <citation type="submission" date="2016-12" db="EMBL/GenBank/DDBJ databases">
        <title>The genome of dimorphic prosthecate Glycocaulis alkaliphilus 6b-8t, isolated from crude oil dictates its adaptability in petroleum environments.</title>
        <authorList>
            <person name="Wu X.-L."/>
            <person name="Geng S."/>
        </authorList>
    </citation>
    <scope>NUCLEOTIDE SEQUENCE [LARGE SCALE GENOMIC DNA]</scope>
    <source>
        <strain evidence="3 4">6B-8</strain>
    </source>
</reference>
<dbReference type="Pfam" id="PF25917">
    <property type="entry name" value="BSH_RND"/>
    <property type="match status" value="1"/>
</dbReference>
<evidence type="ECO:0000259" key="2">
    <source>
        <dbReference type="Pfam" id="PF25917"/>
    </source>
</evidence>
<dbReference type="OrthoDB" id="7626141at2"/>
<sequence length="384" mass="40642">MDQDRQDVREERGWLGWVQLAIILGIIIFSLALTAWLAAGSSGGASNGNGAQVTAAPVEIVRPRAASHTVQVRTTGTVRARALVSLTPEVGGQVVEVSDSVRQGARFEAGETLALIDPRNYRLAVDRAGAAYADAQSALQRLEAEAGLAREEWEALYPGQPIAPLTALEPQLEAARARVTSARADLEQARLNLDRTRLRLPFDGRIAEARIELGQTLGAGQPYGEVYAIDALEIAVPLSPEELARISPAQGRPVTLTFEAGAAPGLTGTIVREGARLDDRSRLITVFILPDDPETLRPGLFANVTIEGATMAEALSLPASALAGLSEVRTVRDGRIVPVTITVLDRSGDRVIAAPFDAGEGVIVSPLPESVLGGPVTIIAEREN</sequence>
<dbReference type="Gene3D" id="2.40.30.170">
    <property type="match status" value="1"/>
</dbReference>